<evidence type="ECO:0000259" key="12">
    <source>
        <dbReference type="Pfam" id="PF01326"/>
    </source>
</evidence>
<evidence type="ECO:0000259" key="11">
    <source>
        <dbReference type="Pfam" id="PF00391"/>
    </source>
</evidence>
<dbReference type="InterPro" id="IPR013815">
    <property type="entry name" value="ATP_grasp_subdomain_1"/>
</dbReference>
<evidence type="ECO:0000256" key="9">
    <source>
        <dbReference type="ARBA" id="ARBA00023264"/>
    </source>
</evidence>
<feature type="transmembrane region" description="Helical" evidence="10">
    <location>
        <begin position="50"/>
        <end position="68"/>
    </location>
</feature>
<dbReference type="GO" id="GO:0043772">
    <property type="term" value="F:acyl-phosphate glycerol-3-phosphate acyltransferase activity"/>
    <property type="evidence" value="ECO:0007669"/>
    <property type="project" value="InterPro"/>
</dbReference>
<evidence type="ECO:0000256" key="2">
    <source>
        <dbReference type="ARBA" id="ARBA00022516"/>
    </source>
</evidence>
<evidence type="ECO:0000256" key="6">
    <source>
        <dbReference type="ARBA" id="ARBA00023098"/>
    </source>
</evidence>
<keyword evidence="1" id="KW-1003">Cell membrane</keyword>
<dbReference type="Pfam" id="PF01326">
    <property type="entry name" value="PPDK_N"/>
    <property type="match status" value="1"/>
</dbReference>
<sequence length="985" mass="109121">MTLTQVWGVLLIFLLCPLLGGLPLIAWITYALTGQNLARLGTGNIGVQAAFYHGGTVVGVLAVLSEAFKGIFAVMLARAFFAPEIFAKSSTGILAFWQAFFQTYPSEWEVIALIALVLGRYWIGKGAGTTNVVWGFVVHDWLVSFLVFVIGGISFTIIREKKAGKLSVLVLLPLLVILLYPQDQPRIIATIALSLIIGWIYQKIPDDLDLPTSEVRPDSQKVFRFFRGDRSMISLDQKLKAEKVGEKAATLSQLKRWGYAVPDGWVLLPGDDPEVIVEALQPSLEKPLVVRSSAIGEDSEVASAAGQYETFLNVSDRTTLRQAIIGCQTSYDRPSAVQYRVDRNLPEAGMAVIIQKQVRGAFSGVAFSRDPIAQTGDIVIIEALPGGALQVVSGQVTPEQYRVTISNLPTAQNSDLSSITVEGEGDVPLGLIREVAVLARELESRFQGIPQDIEWSYDGDRLWLLQSRPITTLSPIWTRKIAAEVIPGLIRPLTWSINRPLTCGVWGEIFTIVLGEKAKGLDFNETATLHYSRAYFNASLLGSIFRRMGLPPESLEFLTRGAKFSKPPLISTLQNVPGLLNLWRRERELEADFAQDDRQHFAPGLTKLKKPENSPDPQSLLTRIDFILALLRKATYYSILAPLSFALRKAIFRVKDAELNSGETPEVGSLRSLTSLAISARNLLINQGVRPEEKNQIFASLIKTDEGQRILQEFEQILERYGYLSDVGTDIAVSTWKEEPDHVRDLFVQFIMNPPPKVSLPKKQNWLAKLVQRRLNLKGKVTDIYSQLLAELRWGFLELEKTWISSGLLQNPGDIFFLELSEIRQIINQTNRELPNQIPQLIEQRRSQLAQNEQLETTPFVVYGNAPPITILKTASLQATELLQGIGASAGQAEGRVKVLRNLQSVPEINRETILVVPYTDSGWASLLARAGGLIAEVGGRLSHGAIVAREYGIPAIMDVQDATRLLKDGQLVRIDGQRGTVEIL</sequence>
<dbReference type="EMBL" id="MRCE01000011">
    <property type="protein sequence ID" value="OKH37587.1"/>
    <property type="molecule type" value="Genomic_DNA"/>
</dbReference>
<evidence type="ECO:0000256" key="7">
    <source>
        <dbReference type="ARBA" id="ARBA00023136"/>
    </source>
</evidence>
<keyword evidence="5 10" id="KW-1133">Transmembrane helix</keyword>
<evidence type="ECO:0000256" key="1">
    <source>
        <dbReference type="ARBA" id="ARBA00022475"/>
    </source>
</evidence>
<dbReference type="Proteomes" id="UP000185860">
    <property type="component" value="Unassembled WGS sequence"/>
</dbReference>
<organism evidence="13 14">
    <name type="scientific">[Phormidium ambiguum] IAM M-71</name>
    <dbReference type="NCBI Taxonomy" id="454136"/>
    <lineage>
        <taxon>Bacteria</taxon>
        <taxon>Bacillati</taxon>
        <taxon>Cyanobacteriota</taxon>
        <taxon>Cyanophyceae</taxon>
        <taxon>Oscillatoriophycideae</taxon>
        <taxon>Aerosakkonematales</taxon>
        <taxon>Aerosakkonemataceae</taxon>
        <taxon>Floridanema</taxon>
    </lineage>
</organism>
<accession>A0A1U7IK42</accession>
<dbReference type="PANTHER" id="PTHR43615">
    <property type="entry name" value="PHOSPHOENOLPYRUVATE SYNTHASE-RELATED"/>
    <property type="match status" value="1"/>
</dbReference>
<dbReference type="InterPro" id="IPR036637">
    <property type="entry name" value="Phosphohistidine_dom_sf"/>
</dbReference>
<dbReference type="PANTHER" id="PTHR43615:SF1">
    <property type="entry name" value="PPDK_N DOMAIN-CONTAINING PROTEIN"/>
    <property type="match status" value="1"/>
</dbReference>
<dbReference type="AlphaFoldDB" id="A0A1U7IK42"/>
<keyword evidence="9" id="KW-1208">Phospholipid metabolism</keyword>
<feature type="transmembrane region" description="Helical" evidence="10">
    <location>
        <begin position="80"/>
        <end position="100"/>
    </location>
</feature>
<dbReference type="SUPFAM" id="SSF52009">
    <property type="entry name" value="Phosphohistidine domain"/>
    <property type="match status" value="1"/>
</dbReference>
<reference evidence="13 14" key="1">
    <citation type="submission" date="2016-11" db="EMBL/GenBank/DDBJ databases">
        <title>Draft Genome Sequences of Nine Cyanobacterial Strains from Diverse Habitats.</title>
        <authorList>
            <person name="Zhu T."/>
            <person name="Hou S."/>
            <person name="Lu X."/>
            <person name="Hess W.R."/>
        </authorList>
    </citation>
    <scope>NUCLEOTIDE SEQUENCE [LARGE SCALE GENOMIC DNA]</scope>
    <source>
        <strain evidence="13 14">IAM M-71</strain>
    </source>
</reference>
<dbReference type="SMART" id="SM01207">
    <property type="entry name" value="G3P_acyltransf"/>
    <property type="match status" value="1"/>
</dbReference>
<dbReference type="GO" id="GO:0016301">
    <property type="term" value="F:kinase activity"/>
    <property type="evidence" value="ECO:0007669"/>
    <property type="project" value="UniProtKB-KW"/>
</dbReference>
<dbReference type="OrthoDB" id="9765468at2"/>
<evidence type="ECO:0000256" key="3">
    <source>
        <dbReference type="ARBA" id="ARBA00022679"/>
    </source>
</evidence>
<dbReference type="GO" id="GO:0008654">
    <property type="term" value="P:phospholipid biosynthetic process"/>
    <property type="evidence" value="ECO:0007669"/>
    <property type="project" value="UniProtKB-KW"/>
</dbReference>
<evidence type="ECO:0000256" key="4">
    <source>
        <dbReference type="ARBA" id="ARBA00022692"/>
    </source>
</evidence>
<dbReference type="Pfam" id="PF00391">
    <property type="entry name" value="PEP-utilizers"/>
    <property type="match status" value="1"/>
</dbReference>
<keyword evidence="6" id="KW-0443">Lipid metabolism</keyword>
<keyword evidence="7 10" id="KW-0472">Membrane</keyword>
<keyword evidence="2" id="KW-0444">Lipid biosynthesis</keyword>
<evidence type="ECO:0000256" key="10">
    <source>
        <dbReference type="SAM" id="Phobius"/>
    </source>
</evidence>
<name>A0A1U7IK42_9CYAN</name>
<evidence type="ECO:0000256" key="5">
    <source>
        <dbReference type="ARBA" id="ARBA00022989"/>
    </source>
</evidence>
<evidence type="ECO:0000313" key="14">
    <source>
        <dbReference type="Proteomes" id="UP000185860"/>
    </source>
</evidence>
<evidence type="ECO:0000313" key="13">
    <source>
        <dbReference type="EMBL" id="OKH37587.1"/>
    </source>
</evidence>
<keyword evidence="4 10" id="KW-0812">Transmembrane</keyword>
<keyword evidence="13" id="KW-0418">Kinase</keyword>
<comment type="caution">
    <text evidence="13">The sequence shown here is derived from an EMBL/GenBank/DDBJ whole genome shotgun (WGS) entry which is preliminary data.</text>
</comment>
<feature type="domain" description="PEP-utilising enzyme mobile" evidence="11">
    <location>
        <begin position="910"/>
        <end position="980"/>
    </location>
</feature>
<evidence type="ECO:0000256" key="8">
    <source>
        <dbReference type="ARBA" id="ARBA00023209"/>
    </source>
</evidence>
<protein>
    <submittedName>
        <fullName evidence="13">Pyruvate phosphate dikinase PEP/pyruvate-binding protein</fullName>
    </submittedName>
</protein>
<gene>
    <name evidence="13" type="ORF">NIES2119_12845</name>
</gene>
<dbReference type="InterPro" id="IPR008279">
    <property type="entry name" value="PEP-util_enz_mobile_dom"/>
</dbReference>
<dbReference type="SUPFAM" id="SSF56059">
    <property type="entry name" value="Glutathione synthetase ATP-binding domain-like"/>
    <property type="match status" value="1"/>
</dbReference>
<dbReference type="STRING" id="454136.NIES2119_12845"/>
<keyword evidence="13" id="KW-0670">Pyruvate</keyword>
<proteinExistence type="predicted"/>
<dbReference type="Gene3D" id="3.30.1490.20">
    <property type="entry name" value="ATP-grasp fold, A domain"/>
    <property type="match status" value="1"/>
</dbReference>
<feature type="transmembrane region" description="Helical" evidence="10">
    <location>
        <begin position="7"/>
        <end position="30"/>
    </location>
</feature>
<dbReference type="RefSeq" id="WP_073593875.1">
    <property type="nucleotide sequence ID" value="NZ_MRCE01000011.1"/>
</dbReference>
<keyword evidence="3" id="KW-0808">Transferase</keyword>
<dbReference type="InterPro" id="IPR051549">
    <property type="entry name" value="PEP_Utilizing_Enz"/>
</dbReference>
<dbReference type="GO" id="GO:0005886">
    <property type="term" value="C:plasma membrane"/>
    <property type="evidence" value="ECO:0007669"/>
    <property type="project" value="InterPro"/>
</dbReference>
<dbReference type="InterPro" id="IPR002192">
    <property type="entry name" value="PPDK_AMP/ATP-bd"/>
</dbReference>
<dbReference type="Gene3D" id="3.30.470.20">
    <property type="entry name" value="ATP-grasp fold, B domain"/>
    <property type="match status" value="2"/>
</dbReference>
<feature type="transmembrane region" description="Helical" evidence="10">
    <location>
        <begin position="132"/>
        <end position="157"/>
    </location>
</feature>
<dbReference type="Gene3D" id="3.50.30.10">
    <property type="entry name" value="Phosphohistidine domain"/>
    <property type="match status" value="1"/>
</dbReference>
<keyword evidence="8" id="KW-0594">Phospholipid biosynthesis</keyword>
<feature type="transmembrane region" description="Helical" evidence="10">
    <location>
        <begin position="163"/>
        <end position="180"/>
    </location>
</feature>
<dbReference type="Pfam" id="PF02660">
    <property type="entry name" value="G3P_acyltransf"/>
    <property type="match status" value="1"/>
</dbReference>
<dbReference type="InterPro" id="IPR003811">
    <property type="entry name" value="G3P_acylTferase_PlsY"/>
</dbReference>
<feature type="domain" description="Pyruvate phosphate dikinase AMP/ATP-binding" evidence="12">
    <location>
        <begin position="285"/>
        <end position="475"/>
    </location>
</feature>
<dbReference type="GO" id="GO:0005524">
    <property type="term" value="F:ATP binding"/>
    <property type="evidence" value="ECO:0007669"/>
    <property type="project" value="InterPro"/>
</dbReference>